<evidence type="ECO:0000313" key="1">
    <source>
        <dbReference type="EMBL" id="CAJ1958273.1"/>
    </source>
</evidence>
<dbReference type="Gramene" id="rna-AYBTSS11_LOCUS17645">
    <property type="protein sequence ID" value="CAJ1958273.1"/>
    <property type="gene ID" value="gene-AYBTSS11_LOCUS17645"/>
</dbReference>
<proteinExistence type="predicted"/>
<accession>A0AA86SH56</accession>
<name>A0AA86SH56_9FABA</name>
<dbReference type="EMBL" id="OY731402">
    <property type="protein sequence ID" value="CAJ1958273.1"/>
    <property type="molecule type" value="Genomic_DNA"/>
</dbReference>
<sequence>MLVCVAEFSESRKNVQKENQGIGNARVVNNSLKLKGQQAPVHLTLPPFLPSQSHGGAIFSAYGHSHEKRVMSCGVMVGPWSIGSIGKRVTQAKLTQPHE</sequence>
<evidence type="ECO:0000313" key="2">
    <source>
        <dbReference type="Proteomes" id="UP001189624"/>
    </source>
</evidence>
<organism evidence="1 2">
    <name type="scientific">Sphenostylis stenocarpa</name>
    <dbReference type="NCBI Taxonomy" id="92480"/>
    <lineage>
        <taxon>Eukaryota</taxon>
        <taxon>Viridiplantae</taxon>
        <taxon>Streptophyta</taxon>
        <taxon>Embryophyta</taxon>
        <taxon>Tracheophyta</taxon>
        <taxon>Spermatophyta</taxon>
        <taxon>Magnoliopsida</taxon>
        <taxon>eudicotyledons</taxon>
        <taxon>Gunneridae</taxon>
        <taxon>Pentapetalae</taxon>
        <taxon>rosids</taxon>
        <taxon>fabids</taxon>
        <taxon>Fabales</taxon>
        <taxon>Fabaceae</taxon>
        <taxon>Papilionoideae</taxon>
        <taxon>50 kb inversion clade</taxon>
        <taxon>NPAAA clade</taxon>
        <taxon>indigoferoid/millettioid clade</taxon>
        <taxon>Phaseoleae</taxon>
        <taxon>Sphenostylis</taxon>
    </lineage>
</organism>
<dbReference type="AlphaFoldDB" id="A0AA86SH56"/>
<protein>
    <submittedName>
        <fullName evidence="1">Uncharacterized protein</fullName>
    </submittedName>
</protein>
<reference evidence="1" key="1">
    <citation type="submission" date="2023-10" db="EMBL/GenBank/DDBJ databases">
        <authorList>
            <person name="Domelevo Entfellner J.-B."/>
        </authorList>
    </citation>
    <scope>NUCLEOTIDE SEQUENCE</scope>
</reference>
<dbReference type="Proteomes" id="UP001189624">
    <property type="component" value="Chromosome 5"/>
</dbReference>
<keyword evidence="2" id="KW-1185">Reference proteome</keyword>
<gene>
    <name evidence="1" type="ORF">AYBTSS11_LOCUS17645</name>
</gene>